<proteinExistence type="predicted"/>
<reference evidence="2 3" key="1">
    <citation type="submission" date="2024-04" db="EMBL/GenBank/DDBJ databases">
        <authorList>
            <person name="Fracassetti M."/>
        </authorList>
    </citation>
    <scope>NUCLEOTIDE SEQUENCE [LARGE SCALE GENOMIC DNA]</scope>
</reference>
<evidence type="ECO:0000256" key="1">
    <source>
        <dbReference type="SAM" id="MobiDB-lite"/>
    </source>
</evidence>
<protein>
    <submittedName>
        <fullName evidence="2">Uncharacterized protein</fullName>
    </submittedName>
</protein>
<dbReference type="EMBL" id="OZ034817">
    <property type="protein sequence ID" value="CAL1382223.1"/>
    <property type="molecule type" value="Genomic_DNA"/>
</dbReference>
<dbReference type="Proteomes" id="UP001497516">
    <property type="component" value="Chromosome 4"/>
</dbReference>
<name>A0AAV2E999_9ROSI</name>
<keyword evidence="3" id="KW-1185">Reference proteome</keyword>
<sequence>MSEATTIPPGSRRSPPFAPAAPTRSGKIEVSFCSPRAQIWKDRPSASALRQRIDCDASLEGEVTNWVE</sequence>
<evidence type="ECO:0000313" key="2">
    <source>
        <dbReference type="EMBL" id="CAL1382223.1"/>
    </source>
</evidence>
<organism evidence="2 3">
    <name type="scientific">Linum trigynum</name>
    <dbReference type="NCBI Taxonomy" id="586398"/>
    <lineage>
        <taxon>Eukaryota</taxon>
        <taxon>Viridiplantae</taxon>
        <taxon>Streptophyta</taxon>
        <taxon>Embryophyta</taxon>
        <taxon>Tracheophyta</taxon>
        <taxon>Spermatophyta</taxon>
        <taxon>Magnoliopsida</taxon>
        <taxon>eudicotyledons</taxon>
        <taxon>Gunneridae</taxon>
        <taxon>Pentapetalae</taxon>
        <taxon>rosids</taxon>
        <taxon>fabids</taxon>
        <taxon>Malpighiales</taxon>
        <taxon>Linaceae</taxon>
        <taxon>Linum</taxon>
    </lineage>
</organism>
<evidence type="ECO:0000313" key="3">
    <source>
        <dbReference type="Proteomes" id="UP001497516"/>
    </source>
</evidence>
<feature type="compositionally biased region" description="Low complexity" evidence="1">
    <location>
        <begin position="8"/>
        <end position="25"/>
    </location>
</feature>
<dbReference type="AlphaFoldDB" id="A0AAV2E999"/>
<gene>
    <name evidence="2" type="ORF">LTRI10_LOCUS23560</name>
</gene>
<accession>A0AAV2E999</accession>
<feature type="region of interest" description="Disordered" evidence="1">
    <location>
        <begin position="1"/>
        <end position="26"/>
    </location>
</feature>